<reference evidence="1" key="1">
    <citation type="submission" date="2015-09" db="EMBL/GenBank/DDBJ databases">
        <title>Novel composite staphylococcal cassette chromosome mec identified in livestock-associated methicillin-resistant Staphylococcus epidermidis strain isolated from bovine milk in Northwest China.</title>
        <authorList>
            <person name="Wu Z."/>
            <person name="Xue H."/>
            <person name="Zhao X."/>
        </authorList>
    </citation>
    <scope>NUCLEOTIDE SEQUENCE</scope>
    <source>
        <strain evidence="1">NW32</strain>
    </source>
</reference>
<organism evidence="1">
    <name type="scientific">Staphylococcus epidermidis</name>
    <dbReference type="NCBI Taxonomy" id="1282"/>
    <lineage>
        <taxon>Bacteria</taxon>
        <taxon>Bacillati</taxon>
        <taxon>Bacillota</taxon>
        <taxon>Bacilli</taxon>
        <taxon>Bacillales</taxon>
        <taxon>Staphylococcaceae</taxon>
        <taxon>Staphylococcus</taxon>
    </lineage>
</organism>
<dbReference type="AlphaFoldDB" id="A0A125SJH9"/>
<proteinExistence type="predicted"/>
<accession>A0A125SJH9</accession>
<name>A0A125SJH9_STAEP</name>
<protein>
    <submittedName>
        <fullName evidence="1">Uncharacterized protein</fullName>
    </submittedName>
</protein>
<dbReference type="RefSeq" id="WP_057493048.1">
    <property type="nucleotide sequence ID" value="NZ_LJIF01000023.1"/>
</dbReference>
<evidence type="ECO:0000313" key="1">
    <source>
        <dbReference type="EMBL" id="AME30194.1"/>
    </source>
</evidence>
<sequence length="527" mass="63211">MYDFLEYLHRYCIKSINNWEAVADISCKVERGNVSTGYYVKQDRVVIDDNDIPPIIKISGSYIAADILVTRYLDGMGEFIKISELDQSSYYEWFMFVEETRRIFRGTEIVYQFLKYLFAHTYEHKNEEKRIEKHMKNIIIDNQFRGEHINDIVRLDMKDDNMLFYNFDIYDTNILYREIDEEKLLKILDEISNTDNYKALFNIVSENQKKFWKSNIKPIVSEYSDGINTRPFDLYAYVNKYISNKVFDCDNYLITKNEVINFYFNHGSDFNNFKKGQKWTKSNFKQGNKLKIHEYIIAVTYVNLLNHSYMKSINAENYYDPSKKIIKGMKNNYHKFTDSFSDFVEMVDDITWRIRDSFDYIGGLKNKEINEDENEYIEQLIQFVILSKFGYMNVENHFNYIENLNTLNNELTTILRSEFAYISNDMYNNLFDNLFDVVNTWKKDYSNNFYDNTQNTITTEKLEIISSFIKQYDKPIERDEHGKHVKAKVFEGISYFHKRVKEEFAANDVLLQLRLEMSVHENKRFNK</sequence>
<dbReference type="EMBL" id="KT726221">
    <property type="protein sequence ID" value="AME30194.1"/>
    <property type="molecule type" value="Genomic_DNA"/>
</dbReference>